<dbReference type="AlphaFoldDB" id="A0A6J4RYX1"/>
<feature type="transmembrane region" description="Helical" evidence="1">
    <location>
        <begin position="43"/>
        <end position="65"/>
    </location>
</feature>
<proteinExistence type="predicted"/>
<keyword evidence="1" id="KW-1133">Transmembrane helix</keyword>
<name>A0A6J4RYX1_9ACTN</name>
<protein>
    <submittedName>
        <fullName evidence="2">Uncharacterized protein</fullName>
    </submittedName>
</protein>
<sequence>MLELVLLTAVVVAAGELPAAPVVGVMTFGLVMAIVGHIARRNLLVGLGIAVLFMATAALVLLAYLDFAGGDSFDPRPRDPNLPPGVYP</sequence>
<dbReference type="EMBL" id="CADCVR010000025">
    <property type="protein sequence ID" value="CAA9482115.1"/>
    <property type="molecule type" value="Genomic_DNA"/>
</dbReference>
<keyword evidence="1" id="KW-0472">Membrane</keyword>
<gene>
    <name evidence="2" type="ORF">AVDCRST_MAG53-663</name>
</gene>
<evidence type="ECO:0000313" key="2">
    <source>
        <dbReference type="EMBL" id="CAA9482115.1"/>
    </source>
</evidence>
<reference evidence="2" key="1">
    <citation type="submission" date="2020-02" db="EMBL/GenBank/DDBJ databases">
        <authorList>
            <person name="Meier V. D."/>
        </authorList>
    </citation>
    <scope>NUCLEOTIDE SEQUENCE</scope>
    <source>
        <strain evidence="2">AVDCRST_MAG53</strain>
    </source>
</reference>
<organism evidence="2">
    <name type="scientific">uncultured Solirubrobacteraceae bacterium</name>
    <dbReference type="NCBI Taxonomy" id="1162706"/>
    <lineage>
        <taxon>Bacteria</taxon>
        <taxon>Bacillati</taxon>
        <taxon>Actinomycetota</taxon>
        <taxon>Thermoleophilia</taxon>
        <taxon>Solirubrobacterales</taxon>
        <taxon>Solirubrobacteraceae</taxon>
        <taxon>environmental samples</taxon>
    </lineage>
</organism>
<evidence type="ECO:0000256" key="1">
    <source>
        <dbReference type="SAM" id="Phobius"/>
    </source>
</evidence>
<keyword evidence="1" id="KW-0812">Transmembrane</keyword>
<accession>A0A6J4RYX1</accession>